<sequence length="332" mass="35324">MTQRTRSNRFIRRAGTALVAILAAAGLVAAYQFFFGAPGVGHFRSDSGRAGYVAAHERAMSALPPPSAVHDVPTRFGTVRVYEWTSPRTVDSVPVVLVPGRASGVPMWGENLPGFLPEHRVLAFDALGDAGLSVQAAPLTSTDDQALWIDDTLSGLGVETAHVVGHSFGGASAASYAKQFPEKVRSLTLLEPVFTFGYPPARMLFWASVSTLPGLPTDWRDTALAKVGGVDDYDSDDAMAAMISEGSQHFSAALPTPSPLSDDELGALDMPTYVAIAERDSLVGGGKAADRARQLGDAEVLVFPDTTHSLPMQAKDRLNSELPEFWRGVEQG</sequence>
<comment type="caution">
    <text evidence="2">The sequence shown here is derived from an EMBL/GenBank/DDBJ whole genome shotgun (WGS) entry which is preliminary data.</text>
</comment>
<evidence type="ECO:0000313" key="3">
    <source>
        <dbReference type="Proteomes" id="UP000053060"/>
    </source>
</evidence>
<dbReference type="Gene3D" id="3.40.50.1820">
    <property type="entry name" value="alpha/beta hydrolase"/>
    <property type="match status" value="1"/>
</dbReference>
<organism evidence="2 3">
    <name type="scientific">Rhodococcus pyridinivorans KG-16</name>
    <dbReference type="NCBI Taxonomy" id="1441730"/>
    <lineage>
        <taxon>Bacteria</taxon>
        <taxon>Bacillati</taxon>
        <taxon>Actinomycetota</taxon>
        <taxon>Actinomycetes</taxon>
        <taxon>Mycobacteriales</taxon>
        <taxon>Nocardiaceae</taxon>
        <taxon>Rhodococcus</taxon>
    </lineage>
</organism>
<dbReference type="PANTHER" id="PTHR43798">
    <property type="entry name" value="MONOACYLGLYCEROL LIPASE"/>
    <property type="match status" value="1"/>
</dbReference>
<dbReference type="PRINTS" id="PR00111">
    <property type="entry name" value="ABHYDROLASE"/>
</dbReference>
<dbReference type="EMBL" id="AZXY01000004">
    <property type="protein sequence ID" value="KSZ58803.1"/>
    <property type="molecule type" value="Genomic_DNA"/>
</dbReference>
<dbReference type="PANTHER" id="PTHR43798:SF33">
    <property type="entry name" value="HYDROLASE, PUTATIVE (AFU_ORTHOLOGUE AFUA_2G14860)-RELATED"/>
    <property type="match status" value="1"/>
</dbReference>
<reference evidence="2 3" key="2">
    <citation type="journal article" date="2016" name="Genome Announc.">
        <title>Draft Genome Sequence of a Versatile Hydrocarbon-Degrading Bacterium, Rhodococcus pyridinivorans Strain KG-16, Collected from Oil Fields in India.</title>
        <authorList>
            <person name="Aggarwal R.K."/>
            <person name="Dawar C."/>
            <person name="Phanindranath R."/>
            <person name="Mutnuri L."/>
            <person name="Dayal A.M."/>
        </authorList>
    </citation>
    <scope>NUCLEOTIDE SEQUENCE [LARGE SCALE GENOMIC DNA]</scope>
    <source>
        <strain evidence="2 3">KG-16</strain>
    </source>
</reference>
<keyword evidence="2" id="KW-0378">Hydrolase</keyword>
<protein>
    <submittedName>
        <fullName evidence="2">Alpha/beta hydrolase</fullName>
    </submittedName>
</protein>
<accession>A0A0V9ULB4</accession>
<feature type="domain" description="AB hydrolase-1" evidence="1">
    <location>
        <begin position="95"/>
        <end position="318"/>
    </location>
</feature>
<evidence type="ECO:0000259" key="1">
    <source>
        <dbReference type="Pfam" id="PF12697"/>
    </source>
</evidence>
<dbReference type="GO" id="GO:0016020">
    <property type="term" value="C:membrane"/>
    <property type="evidence" value="ECO:0007669"/>
    <property type="project" value="TreeGrafter"/>
</dbReference>
<dbReference type="InterPro" id="IPR050266">
    <property type="entry name" value="AB_hydrolase_sf"/>
</dbReference>
<dbReference type="RefSeq" id="WP_060651594.1">
    <property type="nucleotide sequence ID" value="NZ_AZXY01000004.1"/>
</dbReference>
<dbReference type="GO" id="GO:0016787">
    <property type="term" value="F:hydrolase activity"/>
    <property type="evidence" value="ECO:0007669"/>
    <property type="project" value="UniProtKB-KW"/>
</dbReference>
<dbReference type="InterPro" id="IPR029058">
    <property type="entry name" value="AB_hydrolase_fold"/>
</dbReference>
<dbReference type="AlphaFoldDB" id="A0A0V9ULB4"/>
<evidence type="ECO:0000313" key="2">
    <source>
        <dbReference type="EMBL" id="KSZ58803.1"/>
    </source>
</evidence>
<gene>
    <name evidence="2" type="ORF">Z045_09175</name>
</gene>
<dbReference type="InterPro" id="IPR000073">
    <property type="entry name" value="AB_hydrolase_1"/>
</dbReference>
<dbReference type="SUPFAM" id="SSF53474">
    <property type="entry name" value="alpha/beta-Hydrolases"/>
    <property type="match status" value="1"/>
</dbReference>
<reference evidence="3" key="1">
    <citation type="submission" date="2015-01" db="EMBL/GenBank/DDBJ databases">
        <title>Draft genome sequence of Rhodococcus pyridinivorans strain KG-16, a hydrocarbon-degrading bacterium.</title>
        <authorList>
            <person name="Aggarwal R.K."/>
            <person name="Dawar C."/>
        </authorList>
    </citation>
    <scope>NUCLEOTIDE SEQUENCE [LARGE SCALE GENOMIC DNA]</scope>
    <source>
        <strain evidence="3">KG-16</strain>
    </source>
</reference>
<name>A0A0V9ULB4_9NOCA</name>
<dbReference type="Pfam" id="PF12697">
    <property type="entry name" value="Abhydrolase_6"/>
    <property type="match status" value="1"/>
</dbReference>
<proteinExistence type="predicted"/>
<dbReference type="PATRIC" id="fig|1441730.3.peg.1908"/>
<dbReference type="Proteomes" id="UP000053060">
    <property type="component" value="Unassembled WGS sequence"/>
</dbReference>